<protein>
    <submittedName>
        <fullName evidence="4">Potassium channel skor</fullName>
    </submittedName>
</protein>
<dbReference type="Gene3D" id="1.25.40.20">
    <property type="entry name" value="Ankyrin repeat-containing domain"/>
    <property type="match status" value="2"/>
</dbReference>
<dbReference type="InterPro" id="IPR036770">
    <property type="entry name" value="Ankyrin_rpt-contain_sf"/>
</dbReference>
<feature type="repeat" description="ANK" evidence="3">
    <location>
        <begin position="32"/>
        <end position="54"/>
    </location>
</feature>
<dbReference type="PANTHER" id="PTHR24171:SF9">
    <property type="entry name" value="ANKYRIN REPEAT DOMAIN-CONTAINING PROTEIN 39"/>
    <property type="match status" value="1"/>
</dbReference>
<keyword evidence="4" id="KW-0407">Ion channel</keyword>
<gene>
    <name evidence="4" type="ORF">TSPGSL018_5418</name>
</gene>
<evidence type="ECO:0000256" key="3">
    <source>
        <dbReference type="PROSITE-ProRule" id="PRU00023"/>
    </source>
</evidence>
<name>A0A061SIP8_9CHLO</name>
<evidence type="ECO:0000256" key="2">
    <source>
        <dbReference type="ARBA" id="ARBA00023043"/>
    </source>
</evidence>
<keyword evidence="4" id="KW-0406">Ion transport</keyword>
<proteinExistence type="predicted"/>
<dbReference type="PANTHER" id="PTHR24171">
    <property type="entry name" value="ANKYRIN REPEAT DOMAIN-CONTAINING PROTEIN 39-RELATED"/>
    <property type="match status" value="1"/>
</dbReference>
<feature type="non-terminal residue" evidence="4">
    <location>
        <position position="175"/>
    </location>
</feature>
<dbReference type="GO" id="GO:0034220">
    <property type="term" value="P:monoatomic ion transmembrane transport"/>
    <property type="evidence" value="ECO:0007669"/>
    <property type="project" value="UniProtKB-KW"/>
</dbReference>
<dbReference type="PROSITE" id="PS50088">
    <property type="entry name" value="ANK_REPEAT"/>
    <property type="match status" value="2"/>
</dbReference>
<keyword evidence="2 3" id="KW-0040">ANK repeat</keyword>
<dbReference type="PRINTS" id="PR01415">
    <property type="entry name" value="ANKYRIN"/>
</dbReference>
<reference evidence="4" key="1">
    <citation type="submission" date="2014-05" db="EMBL/GenBank/DDBJ databases">
        <title>The transcriptome of the halophilic microalga Tetraselmis sp. GSL018 isolated from the Great Salt Lake, Utah.</title>
        <authorList>
            <person name="Jinkerson R.E."/>
            <person name="D'Adamo S."/>
            <person name="Posewitz M.C."/>
        </authorList>
    </citation>
    <scope>NUCLEOTIDE SEQUENCE</scope>
    <source>
        <strain evidence="4">GSL018</strain>
    </source>
</reference>
<accession>A0A061SIP8</accession>
<dbReference type="EMBL" id="GBEZ01002484">
    <property type="protein sequence ID" value="JAC82576.1"/>
    <property type="molecule type" value="Transcribed_RNA"/>
</dbReference>
<evidence type="ECO:0000256" key="1">
    <source>
        <dbReference type="ARBA" id="ARBA00022737"/>
    </source>
</evidence>
<dbReference type="SUPFAM" id="SSF48403">
    <property type="entry name" value="Ankyrin repeat"/>
    <property type="match status" value="1"/>
</dbReference>
<dbReference type="PROSITE" id="PS50297">
    <property type="entry name" value="ANK_REP_REGION"/>
    <property type="match status" value="2"/>
</dbReference>
<sequence length="175" mass="19193">MSTIKYYISVGDISSARKLLLEGFNTNTRDYDGRTLLHIAAATGDAKIVEMLVQDFNADTTVLDRSGRSVLEEAIDGNHKAVVSFLSKSVITHQLSSSRYCWKLCYAASAGNLKSVTRMVMNGVDANMAQYDGRTPLHIAAYHGHLKIAEFLIDQGAKLNIEDNQGRTPLQDAVV</sequence>
<dbReference type="InterPro" id="IPR002110">
    <property type="entry name" value="Ankyrin_rpt"/>
</dbReference>
<dbReference type="Pfam" id="PF12796">
    <property type="entry name" value="Ank_2"/>
    <property type="match status" value="2"/>
</dbReference>
<feature type="repeat" description="ANK" evidence="3">
    <location>
        <begin position="132"/>
        <end position="164"/>
    </location>
</feature>
<keyword evidence="4" id="KW-0813">Transport</keyword>
<keyword evidence="1" id="KW-0677">Repeat</keyword>
<evidence type="ECO:0000313" key="4">
    <source>
        <dbReference type="EMBL" id="JAC82576.1"/>
    </source>
</evidence>
<organism evidence="4">
    <name type="scientific">Tetraselmis sp. GSL018</name>
    <dbReference type="NCBI Taxonomy" id="582737"/>
    <lineage>
        <taxon>Eukaryota</taxon>
        <taxon>Viridiplantae</taxon>
        <taxon>Chlorophyta</taxon>
        <taxon>core chlorophytes</taxon>
        <taxon>Chlorodendrophyceae</taxon>
        <taxon>Chlorodendrales</taxon>
        <taxon>Chlorodendraceae</taxon>
        <taxon>Tetraselmis</taxon>
    </lineage>
</organism>
<dbReference type="SMART" id="SM00248">
    <property type="entry name" value="ANK"/>
    <property type="match status" value="4"/>
</dbReference>
<dbReference type="AlphaFoldDB" id="A0A061SIP8"/>